<dbReference type="Proteomes" id="UP000632222">
    <property type="component" value="Unassembled WGS sequence"/>
</dbReference>
<keyword evidence="2" id="KW-0479">Metal-binding</keyword>
<evidence type="ECO:0000256" key="5">
    <source>
        <dbReference type="ARBA" id="ARBA00022842"/>
    </source>
</evidence>
<evidence type="ECO:0000256" key="4">
    <source>
        <dbReference type="ARBA" id="ARBA00022840"/>
    </source>
</evidence>
<keyword evidence="8" id="KW-1185">Reference proteome</keyword>
<dbReference type="InterPro" id="IPR016185">
    <property type="entry name" value="PreATP-grasp_dom_sf"/>
</dbReference>
<evidence type="ECO:0000256" key="1">
    <source>
        <dbReference type="ARBA" id="ARBA00022598"/>
    </source>
</evidence>
<evidence type="ECO:0000313" key="8">
    <source>
        <dbReference type="Proteomes" id="UP000632222"/>
    </source>
</evidence>
<keyword evidence="4" id="KW-0067">ATP-binding</keyword>
<evidence type="ECO:0000259" key="6">
    <source>
        <dbReference type="Pfam" id="PF03738"/>
    </source>
</evidence>
<dbReference type="Gene3D" id="3.30.1490.330">
    <property type="match status" value="1"/>
</dbReference>
<keyword evidence="5" id="KW-0460">Magnesium</keyword>
<evidence type="ECO:0000256" key="3">
    <source>
        <dbReference type="ARBA" id="ARBA00022741"/>
    </source>
</evidence>
<comment type="caution">
    <text evidence="7">The sequence shown here is derived from an EMBL/GenBank/DDBJ whole genome shotgun (WGS) entry which is preliminary data.</text>
</comment>
<evidence type="ECO:0000313" key="7">
    <source>
        <dbReference type="EMBL" id="GGJ49414.1"/>
    </source>
</evidence>
<name>A0ABQ2D8F0_9DEIO</name>
<keyword evidence="3" id="KW-0547">Nucleotide-binding</keyword>
<dbReference type="RefSeq" id="WP_189005659.1">
    <property type="nucleotide sequence ID" value="NZ_BMOD01000020.1"/>
</dbReference>
<feature type="domain" description="Glutathionylspermidine synthase pre-ATP-grasp-like" evidence="6">
    <location>
        <begin position="12"/>
        <end position="361"/>
    </location>
</feature>
<accession>A0ABQ2D8F0</accession>
<organism evidence="7 8">
    <name type="scientific">Deinococcus roseus</name>
    <dbReference type="NCBI Taxonomy" id="392414"/>
    <lineage>
        <taxon>Bacteria</taxon>
        <taxon>Thermotogati</taxon>
        <taxon>Deinococcota</taxon>
        <taxon>Deinococci</taxon>
        <taxon>Deinococcales</taxon>
        <taxon>Deinococcaceae</taxon>
        <taxon>Deinococcus</taxon>
    </lineage>
</organism>
<keyword evidence="1" id="KW-0436">Ligase</keyword>
<reference evidence="8" key="1">
    <citation type="journal article" date="2019" name="Int. J. Syst. Evol. Microbiol.">
        <title>The Global Catalogue of Microorganisms (GCM) 10K type strain sequencing project: providing services to taxonomists for standard genome sequencing and annotation.</title>
        <authorList>
            <consortium name="The Broad Institute Genomics Platform"/>
            <consortium name="The Broad Institute Genome Sequencing Center for Infectious Disease"/>
            <person name="Wu L."/>
            <person name="Ma J."/>
        </authorList>
    </citation>
    <scope>NUCLEOTIDE SEQUENCE [LARGE SCALE GENOMIC DNA]</scope>
    <source>
        <strain evidence="8">JCM 14370</strain>
    </source>
</reference>
<dbReference type="EMBL" id="BMOD01000020">
    <property type="protein sequence ID" value="GGJ49414.1"/>
    <property type="molecule type" value="Genomic_DNA"/>
</dbReference>
<dbReference type="Pfam" id="PF03738">
    <property type="entry name" value="GSP_synth"/>
    <property type="match status" value="1"/>
</dbReference>
<protein>
    <recommendedName>
        <fullName evidence="6">Glutathionylspermidine synthase pre-ATP-grasp-like domain-containing protein</fullName>
    </recommendedName>
</protein>
<sequence>MQRHTLKPRSNWQQRCEALGFTFHSVGGIYWDESVYYSFSADQIETLEKATNQLSDMCLEAVQHVMDRRRFRELDIDSRMETLCVESWENNDLDLYGRFDFSYDGIHPPKMLEYNADTPTALFEASVVQWDWLESLFPEQDQFNSIHEKLLAAWHRYPRAFTHFASVTESEEDFVTARYLQDVCTQTGHPTSFLFMRDIGWNGEDFVDLQEMPIGRIFKLYPWEWMAEEAFAQHLSAAKTQWIEPAWKLILTCKGILPILWELFPGHENLLPASFNPLPSSVRKPLYSREGANIQLPDGATTGGEYGLGQWIHQHYQPLPEFSGFYPVVGSWVIGGESAGIGIREDDTLITRNTSRFVPHLFSVQ</sequence>
<gene>
    <name evidence="7" type="ORF">GCM10008938_39230</name>
</gene>
<evidence type="ECO:0000256" key="2">
    <source>
        <dbReference type="ARBA" id="ARBA00022723"/>
    </source>
</evidence>
<proteinExistence type="predicted"/>
<dbReference type="InterPro" id="IPR005494">
    <property type="entry name" value="GSPS_pre-ATP-grasp-like_dom"/>
</dbReference>
<dbReference type="SUPFAM" id="SSF56059">
    <property type="entry name" value="Glutathione synthetase ATP-binding domain-like"/>
    <property type="match status" value="1"/>
</dbReference>
<dbReference type="SUPFAM" id="SSF52440">
    <property type="entry name" value="PreATP-grasp domain"/>
    <property type="match status" value="1"/>
</dbReference>